<reference evidence="1" key="2">
    <citation type="journal article" date="2020" name="Nat. Commun.">
        <title>Large-scale genome sequencing of mycorrhizal fungi provides insights into the early evolution of symbiotic traits.</title>
        <authorList>
            <person name="Miyauchi S."/>
            <person name="Kiss E."/>
            <person name="Kuo A."/>
            <person name="Drula E."/>
            <person name="Kohler A."/>
            <person name="Sanchez-Garcia M."/>
            <person name="Morin E."/>
            <person name="Andreopoulos B."/>
            <person name="Barry K.W."/>
            <person name="Bonito G."/>
            <person name="Buee M."/>
            <person name="Carver A."/>
            <person name="Chen C."/>
            <person name="Cichocki N."/>
            <person name="Clum A."/>
            <person name="Culley D."/>
            <person name="Crous P.W."/>
            <person name="Fauchery L."/>
            <person name="Girlanda M."/>
            <person name="Hayes R.D."/>
            <person name="Keri Z."/>
            <person name="LaButti K."/>
            <person name="Lipzen A."/>
            <person name="Lombard V."/>
            <person name="Magnuson J."/>
            <person name="Maillard F."/>
            <person name="Murat C."/>
            <person name="Nolan M."/>
            <person name="Ohm R.A."/>
            <person name="Pangilinan J."/>
            <person name="Pereira M.F."/>
            <person name="Perotto S."/>
            <person name="Peter M."/>
            <person name="Pfister S."/>
            <person name="Riley R."/>
            <person name="Sitrit Y."/>
            <person name="Stielow J.B."/>
            <person name="Szollosi G."/>
            <person name="Zifcakova L."/>
            <person name="Stursova M."/>
            <person name="Spatafora J.W."/>
            <person name="Tedersoo L."/>
            <person name="Vaario L.M."/>
            <person name="Yamada A."/>
            <person name="Yan M."/>
            <person name="Wang P."/>
            <person name="Xu J."/>
            <person name="Bruns T."/>
            <person name="Baldrian P."/>
            <person name="Vilgalys R."/>
            <person name="Dunand C."/>
            <person name="Henrissat B."/>
            <person name="Grigoriev I.V."/>
            <person name="Hibbett D."/>
            <person name="Nagy L.G."/>
            <person name="Martin F.M."/>
        </authorList>
    </citation>
    <scope>NUCLEOTIDE SEQUENCE</scope>
    <source>
        <strain evidence="1">BED1</strain>
    </source>
</reference>
<dbReference type="EMBL" id="WHUW01000040">
    <property type="protein sequence ID" value="KAF8432406.1"/>
    <property type="molecule type" value="Genomic_DNA"/>
</dbReference>
<organism evidence="1 2">
    <name type="scientific">Boletus edulis BED1</name>
    <dbReference type="NCBI Taxonomy" id="1328754"/>
    <lineage>
        <taxon>Eukaryota</taxon>
        <taxon>Fungi</taxon>
        <taxon>Dikarya</taxon>
        <taxon>Basidiomycota</taxon>
        <taxon>Agaricomycotina</taxon>
        <taxon>Agaricomycetes</taxon>
        <taxon>Agaricomycetidae</taxon>
        <taxon>Boletales</taxon>
        <taxon>Boletineae</taxon>
        <taxon>Boletaceae</taxon>
        <taxon>Boletoideae</taxon>
        <taxon>Boletus</taxon>
    </lineage>
</organism>
<evidence type="ECO:0000313" key="1">
    <source>
        <dbReference type="EMBL" id="KAF8432406.1"/>
    </source>
</evidence>
<reference evidence="1" key="1">
    <citation type="submission" date="2019-10" db="EMBL/GenBank/DDBJ databases">
        <authorList>
            <consortium name="DOE Joint Genome Institute"/>
            <person name="Kuo A."/>
            <person name="Miyauchi S."/>
            <person name="Kiss E."/>
            <person name="Drula E."/>
            <person name="Kohler A."/>
            <person name="Sanchez-Garcia M."/>
            <person name="Andreopoulos B."/>
            <person name="Barry K.W."/>
            <person name="Bonito G."/>
            <person name="Buee M."/>
            <person name="Carver A."/>
            <person name="Chen C."/>
            <person name="Cichocki N."/>
            <person name="Clum A."/>
            <person name="Culley D."/>
            <person name="Crous P.W."/>
            <person name="Fauchery L."/>
            <person name="Girlanda M."/>
            <person name="Hayes R."/>
            <person name="Keri Z."/>
            <person name="LaButti K."/>
            <person name="Lipzen A."/>
            <person name="Lombard V."/>
            <person name="Magnuson J."/>
            <person name="Maillard F."/>
            <person name="Morin E."/>
            <person name="Murat C."/>
            <person name="Nolan M."/>
            <person name="Ohm R."/>
            <person name="Pangilinan J."/>
            <person name="Pereira M."/>
            <person name="Perotto S."/>
            <person name="Peter M."/>
            <person name="Riley R."/>
            <person name="Sitrit Y."/>
            <person name="Stielow B."/>
            <person name="Szollosi G."/>
            <person name="Zifcakova L."/>
            <person name="Stursova M."/>
            <person name="Spatafora J.W."/>
            <person name="Tedersoo L."/>
            <person name="Vaario L.-M."/>
            <person name="Yamada A."/>
            <person name="Yan M."/>
            <person name="Wang P."/>
            <person name="Xu J."/>
            <person name="Bruns T."/>
            <person name="Baldrian P."/>
            <person name="Vilgalys R."/>
            <person name="Henrissat B."/>
            <person name="Grigoriev I.V."/>
            <person name="Hibbett D."/>
            <person name="Nagy L.G."/>
            <person name="Martin F.M."/>
        </authorList>
    </citation>
    <scope>NUCLEOTIDE SEQUENCE</scope>
    <source>
        <strain evidence="1">BED1</strain>
    </source>
</reference>
<gene>
    <name evidence="1" type="ORF">L210DRAFT_3558350</name>
</gene>
<dbReference type="Proteomes" id="UP001194468">
    <property type="component" value="Unassembled WGS sequence"/>
</dbReference>
<feature type="non-terminal residue" evidence="1">
    <location>
        <position position="53"/>
    </location>
</feature>
<keyword evidence="2" id="KW-1185">Reference proteome</keyword>
<comment type="caution">
    <text evidence="1">The sequence shown here is derived from an EMBL/GenBank/DDBJ whole genome shotgun (WGS) entry which is preliminary data.</text>
</comment>
<protein>
    <submittedName>
        <fullName evidence="1">Uncharacterized protein</fullName>
    </submittedName>
</protein>
<evidence type="ECO:0000313" key="2">
    <source>
        <dbReference type="Proteomes" id="UP001194468"/>
    </source>
</evidence>
<proteinExistence type="predicted"/>
<sequence>MALWQENRHGSLVICVEGYSVLGFPSSRSQIFLISFDRCASVYVYVPFSFPFR</sequence>
<accession>A0AAD4BK04</accession>
<dbReference type="AlphaFoldDB" id="A0AAD4BK04"/>
<name>A0AAD4BK04_BOLED</name>